<gene>
    <name evidence="1" type="ORF">WK67_29040</name>
</gene>
<evidence type="ECO:0000313" key="2">
    <source>
        <dbReference type="Proteomes" id="UP000095100"/>
    </source>
</evidence>
<proteinExistence type="predicted"/>
<name>A0AAU8UJ64_9BURK</name>
<dbReference type="Proteomes" id="UP000095100">
    <property type="component" value="Chromosome 2"/>
</dbReference>
<dbReference type="EMBL" id="CP013447">
    <property type="protein sequence ID" value="AOK26677.1"/>
    <property type="molecule type" value="Genomic_DNA"/>
</dbReference>
<protein>
    <submittedName>
        <fullName evidence="1">Uncharacterized protein</fullName>
    </submittedName>
</protein>
<accession>A0AAU8UJ64</accession>
<evidence type="ECO:0000313" key="1">
    <source>
        <dbReference type="EMBL" id="AOK26677.1"/>
    </source>
</evidence>
<organism evidence="1 2">
    <name type="scientific">Burkholderia ubonensis</name>
    <dbReference type="NCBI Taxonomy" id="101571"/>
    <lineage>
        <taxon>Bacteria</taxon>
        <taxon>Pseudomonadati</taxon>
        <taxon>Pseudomonadota</taxon>
        <taxon>Betaproteobacteria</taxon>
        <taxon>Burkholderiales</taxon>
        <taxon>Burkholderiaceae</taxon>
        <taxon>Burkholderia</taxon>
        <taxon>Burkholderia cepacia complex</taxon>
    </lineage>
</organism>
<reference evidence="1 2" key="1">
    <citation type="submission" date="2015-12" db="EMBL/GenBank/DDBJ databases">
        <title>Diversity of Burkholderia near neighbor genomes.</title>
        <authorList>
            <person name="Sahl J."/>
            <person name="Wagner D."/>
            <person name="Keim P."/>
        </authorList>
    </citation>
    <scope>NUCLEOTIDE SEQUENCE [LARGE SCALE GENOMIC DNA]</scope>
    <source>
        <strain evidence="1 2">MSMB1189WGS</strain>
    </source>
</reference>
<sequence>MHCETFVAALEVTLAYKSGPVFVDSKYFLWILYARCLGQVMHPISIPLSELIGKCEFPILVF</sequence>
<dbReference type="AlphaFoldDB" id="A0AAU8UJ64"/>